<evidence type="ECO:0000256" key="8">
    <source>
        <dbReference type="ARBA" id="ARBA00022842"/>
    </source>
</evidence>
<evidence type="ECO:0000256" key="4">
    <source>
        <dbReference type="ARBA" id="ARBA00022630"/>
    </source>
</evidence>
<dbReference type="GO" id="GO:0016740">
    <property type="term" value="F:transferase activity"/>
    <property type="evidence" value="ECO:0007669"/>
    <property type="project" value="UniProtKB-KW"/>
</dbReference>
<keyword evidence="5 11" id="KW-0808">Transferase</keyword>
<evidence type="ECO:0000256" key="5">
    <source>
        <dbReference type="ARBA" id="ARBA00022679"/>
    </source>
</evidence>
<dbReference type="PANTHER" id="PTHR30040">
    <property type="entry name" value="THIAMINE BIOSYNTHESIS LIPOPROTEIN APBE"/>
    <property type="match status" value="1"/>
</dbReference>
<keyword evidence="7" id="KW-0274">FAD</keyword>
<keyword evidence="6" id="KW-0479">Metal-binding</keyword>
<keyword evidence="8" id="KW-0460">Magnesium</keyword>
<dbReference type="GO" id="GO:0046872">
    <property type="term" value="F:metal ion binding"/>
    <property type="evidence" value="ECO:0007669"/>
    <property type="project" value="UniProtKB-KW"/>
</dbReference>
<evidence type="ECO:0000256" key="6">
    <source>
        <dbReference type="ARBA" id="ARBA00022723"/>
    </source>
</evidence>
<dbReference type="Pfam" id="PF02424">
    <property type="entry name" value="ApbE"/>
    <property type="match status" value="1"/>
</dbReference>
<dbReference type="SUPFAM" id="SSF143631">
    <property type="entry name" value="ApbE-like"/>
    <property type="match status" value="1"/>
</dbReference>
<gene>
    <name evidence="11" type="ORF">FVP33_08005</name>
</gene>
<proteinExistence type="predicted"/>
<keyword evidence="12" id="KW-1185">Reference proteome</keyword>
<dbReference type="AlphaFoldDB" id="A0A5C8UV26"/>
<evidence type="ECO:0000256" key="7">
    <source>
        <dbReference type="ARBA" id="ARBA00022827"/>
    </source>
</evidence>
<dbReference type="PANTHER" id="PTHR30040:SF2">
    <property type="entry name" value="FAD:PROTEIN FMN TRANSFERASE"/>
    <property type="match status" value="1"/>
</dbReference>
<comment type="catalytic activity">
    <reaction evidence="10">
        <text>L-threonyl-[protein] + FAD = FMN-L-threonyl-[protein] + AMP + H(+)</text>
        <dbReference type="Rhea" id="RHEA:36847"/>
        <dbReference type="Rhea" id="RHEA-COMP:11060"/>
        <dbReference type="Rhea" id="RHEA-COMP:11061"/>
        <dbReference type="ChEBI" id="CHEBI:15378"/>
        <dbReference type="ChEBI" id="CHEBI:30013"/>
        <dbReference type="ChEBI" id="CHEBI:57692"/>
        <dbReference type="ChEBI" id="CHEBI:74257"/>
        <dbReference type="ChEBI" id="CHEBI:456215"/>
        <dbReference type="EC" id="2.7.1.180"/>
    </reaction>
</comment>
<evidence type="ECO:0000256" key="10">
    <source>
        <dbReference type="ARBA" id="ARBA00048540"/>
    </source>
</evidence>
<sequence length="309" mass="32641">MPGNAADWPVWSTTARVVVTEPHQLDRAVEITRLVLDEVDAACSRFRADSELARLSADLPNGVEVSGMLAELVREALHAAELTDGDVDPTLGNELAALGYDRDIALLADRTSGLTVTRVAIVPGWRRVLLDGRRLTVPSDLALDLGATAKAFAADLAAARVAAELPTGVLVSLGGDIATAGESPEGGWVVLVQDLPADPRSTVTLAAGFALATSSTQKRQWTRAGERMHHILDPRLGRPAEPVWRSATVSARSCVEANTVSTACIVRGHRALDLVRDLGLPARLVDSEARVVTLGGWPAEAPVTEEVAP</sequence>
<dbReference type="RefSeq" id="WP_147783063.1">
    <property type="nucleotide sequence ID" value="NZ_VRMG01000005.1"/>
</dbReference>
<comment type="caution">
    <text evidence="11">The sequence shown here is derived from an EMBL/GenBank/DDBJ whole genome shotgun (WGS) entry which is preliminary data.</text>
</comment>
<dbReference type="Gene3D" id="3.10.520.10">
    <property type="entry name" value="ApbE-like domains"/>
    <property type="match status" value="1"/>
</dbReference>
<organism evidence="11 12">
    <name type="scientific">Lacisediminihabitans profunda</name>
    <dbReference type="NCBI Taxonomy" id="2594790"/>
    <lineage>
        <taxon>Bacteria</taxon>
        <taxon>Bacillati</taxon>
        <taxon>Actinomycetota</taxon>
        <taxon>Actinomycetes</taxon>
        <taxon>Micrococcales</taxon>
        <taxon>Microbacteriaceae</taxon>
        <taxon>Lacisediminihabitans</taxon>
    </lineage>
</organism>
<keyword evidence="4" id="KW-0285">Flavoprotein</keyword>
<evidence type="ECO:0000313" key="12">
    <source>
        <dbReference type="Proteomes" id="UP000321379"/>
    </source>
</evidence>
<dbReference type="InterPro" id="IPR003374">
    <property type="entry name" value="ApbE-like_sf"/>
</dbReference>
<name>A0A5C8UV26_9MICO</name>
<protein>
    <recommendedName>
        <fullName evidence="3">FAD:protein FMN transferase</fullName>
        <ecNumber evidence="2">2.7.1.180</ecNumber>
    </recommendedName>
    <alternativeName>
        <fullName evidence="9">Flavin transferase</fullName>
    </alternativeName>
</protein>
<dbReference type="InterPro" id="IPR024932">
    <property type="entry name" value="ApbE"/>
</dbReference>
<evidence type="ECO:0000256" key="3">
    <source>
        <dbReference type="ARBA" id="ARBA00016337"/>
    </source>
</evidence>
<dbReference type="EC" id="2.7.1.180" evidence="2"/>
<reference evidence="11 12" key="1">
    <citation type="submission" date="2019-08" db="EMBL/GenBank/DDBJ databases">
        <title>Bacterial whole genome sequence for Glaciihabitans sp. CHu50b-6-2.</title>
        <authorList>
            <person name="Jin L."/>
        </authorList>
    </citation>
    <scope>NUCLEOTIDE SEQUENCE [LARGE SCALE GENOMIC DNA]</scope>
    <source>
        <strain evidence="11 12">CHu50b-6-2</strain>
    </source>
</reference>
<evidence type="ECO:0000256" key="9">
    <source>
        <dbReference type="ARBA" id="ARBA00031306"/>
    </source>
</evidence>
<dbReference type="EMBL" id="VRMG01000005">
    <property type="protein sequence ID" value="TXN31476.1"/>
    <property type="molecule type" value="Genomic_DNA"/>
</dbReference>
<evidence type="ECO:0000313" key="11">
    <source>
        <dbReference type="EMBL" id="TXN31476.1"/>
    </source>
</evidence>
<evidence type="ECO:0000256" key="2">
    <source>
        <dbReference type="ARBA" id="ARBA00011955"/>
    </source>
</evidence>
<accession>A0A5C8UV26</accession>
<comment type="cofactor">
    <cofactor evidence="1">
        <name>Mg(2+)</name>
        <dbReference type="ChEBI" id="CHEBI:18420"/>
    </cofactor>
</comment>
<dbReference type="Proteomes" id="UP000321379">
    <property type="component" value="Unassembled WGS sequence"/>
</dbReference>
<evidence type="ECO:0000256" key="1">
    <source>
        <dbReference type="ARBA" id="ARBA00001946"/>
    </source>
</evidence>